<dbReference type="EMBL" id="AHYV01000026">
    <property type="protein sequence ID" value="EOT44715.1"/>
    <property type="molecule type" value="Genomic_DNA"/>
</dbReference>
<evidence type="ECO:0000313" key="6">
    <source>
        <dbReference type="EMBL" id="EOU21850.1"/>
    </source>
</evidence>
<keyword evidence="2" id="KW-0680">Restriction system</keyword>
<proteinExistence type="inferred from homology"/>
<feature type="domain" description="Type I restriction modification DNA specificity" evidence="4">
    <location>
        <begin position="216"/>
        <end position="380"/>
    </location>
</feature>
<dbReference type="Gene3D" id="1.10.287.1120">
    <property type="entry name" value="Bipartite methylase S protein"/>
    <property type="match status" value="1"/>
</dbReference>
<keyword evidence="7" id="KW-1185">Reference proteome</keyword>
<dbReference type="SUPFAM" id="SSF116734">
    <property type="entry name" value="DNA methylase specificity domain"/>
    <property type="match status" value="2"/>
</dbReference>
<dbReference type="EMBL" id="ASWL01000003">
    <property type="protein sequence ID" value="EOU21850.1"/>
    <property type="molecule type" value="Genomic_DNA"/>
</dbReference>
<dbReference type="InterPro" id="IPR052021">
    <property type="entry name" value="Type-I_RS_S_subunit"/>
</dbReference>
<comment type="similarity">
    <text evidence="1">Belongs to the type-I restriction system S methylase family.</text>
</comment>
<dbReference type="GO" id="GO:0003677">
    <property type="term" value="F:DNA binding"/>
    <property type="evidence" value="ECO:0007669"/>
    <property type="project" value="UniProtKB-KW"/>
</dbReference>
<dbReference type="GO" id="GO:0009307">
    <property type="term" value="P:DNA restriction-modification system"/>
    <property type="evidence" value="ECO:0007669"/>
    <property type="project" value="UniProtKB-KW"/>
</dbReference>
<dbReference type="Gene3D" id="3.90.220.20">
    <property type="entry name" value="DNA methylase specificity domains"/>
    <property type="match status" value="2"/>
</dbReference>
<dbReference type="PANTHER" id="PTHR30408">
    <property type="entry name" value="TYPE-1 RESTRICTION ENZYME ECOKI SPECIFICITY PROTEIN"/>
    <property type="match status" value="1"/>
</dbReference>
<dbReference type="PANTHER" id="PTHR30408:SF12">
    <property type="entry name" value="TYPE I RESTRICTION ENZYME MJAVIII SPECIFICITY SUBUNIT"/>
    <property type="match status" value="1"/>
</dbReference>
<evidence type="ECO:0000313" key="8">
    <source>
        <dbReference type="Proteomes" id="UP000014107"/>
    </source>
</evidence>
<dbReference type="InterPro" id="IPR044946">
    <property type="entry name" value="Restrct_endonuc_typeI_TRD_sf"/>
</dbReference>
<dbReference type="CDD" id="cd17494">
    <property type="entry name" value="RMtype1_S_Sma198ORF994P-TRD2-CR2_like"/>
    <property type="match status" value="1"/>
</dbReference>
<evidence type="ECO:0000256" key="3">
    <source>
        <dbReference type="ARBA" id="ARBA00023125"/>
    </source>
</evidence>
<dbReference type="RefSeq" id="WP_016180489.1">
    <property type="nucleotide sequence ID" value="NZ_KE136364.1"/>
</dbReference>
<accession>A0AAV3IXQ0</accession>
<gene>
    <name evidence="6" type="ORF">I570_02051</name>
    <name evidence="5" type="ORF">OMU_02639</name>
</gene>
<dbReference type="InterPro" id="IPR000055">
    <property type="entry name" value="Restrct_endonuc_typeI_TRD"/>
</dbReference>
<comment type="caution">
    <text evidence="6">The sequence shown here is derived from an EMBL/GenBank/DDBJ whole genome shotgun (WGS) entry which is preliminary data.</text>
</comment>
<evidence type="ECO:0000256" key="2">
    <source>
        <dbReference type="ARBA" id="ARBA00022747"/>
    </source>
</evidence>
<dbReference type="Pfam" id="PF01420">
    <property type="entry name" value="Methylase_S"/>
    <property type="match status" value="2"/>
</dbReference>
<protein>
    <recommendedName>
        <fullName evidence="4">Type I restriction modification DNA specificity domain-containing protein</fullName>
    </recommendedName>
</protein>
<name>A0AAV3IXQ0_ENTAV</name>
<dbReference type="Proteomes" id="UP000014107">
    <property type="component" value="Unassembled WGS sequence"/>
</dbReference>
<dbReference type="Proteomes" id="UP000014104">
    <property type="component" value="Unassembled WGS sequence"/>
</dbReference>
<evidence type="ECO:0000313" key="7">
    <source>
        <dbReference type="Proteomes" id="UP000014104"/>
    </source>
</evidence>
<evidence type="ECO:0000256" key="1">
    <source>
        <dbReference type="ARBA" id="ARBA00010923"/>
    </source>
</evidence>
<evidence type="ECO:0000313" key="5">
    <source>
        <dbReference type="EMBL" id="EOT44715.1"/>
    </source>
</evidence>
<organism evidence="6 8">
    <name type="scientific">Enterococcus avium ATCC 14025</name>
    <dbReference type="NCBI Taxonomy" id="1140002"/>
    <lineage>
        <taxon>Bacteria</taxon>
        <taxon>Bacillati</taxon>
        <taxon>Bacillota</taxon>
        <taxon>Bacilli</taxon>
        <taxon>Lactobacillales</taxon>
        <taxon>Enterococcaceae</taxon>
        <taxon>Enterococcus</taxon>
    </lineage>
</organism>
<keyword evidence="3" id="KW-0238">DNA-binding</keyword>
<reference evidence="6 8" key="2">
    <citation type="submission" date="2013-03" db="EMBL/GenBank/DDBJ databases">
        <title>The Genome Sequence of Enterococcus avium ATCC_14025 (PacBio/Illumina hybrid assembly).</title>
        <authorList>
            <consortium name="The Broad Institute Genomics Platform"/>
            <consortium name="The Broad Institute Genome Sequencing Center for Infectious Disease"/>
            <person name="Earl A."/>
            <person name="Russ C."/>
            <person name="Gilmore M."/>
            <person name="Surin D."/>
            <person name="Walker B."/>
            <person name="Young S."/>
            <person name="Zeng Q."/>
            <person name="Gargeya S."/>
            <person name="Fitzgerald M."/>
            <person name="Haas B."/>
            <person name="Abouelleil A."/>
            <person name="Allen A.W."/>
            <person name="Alvarado L."/>
            <person name="Arachchi H.M."/>
            <person name="Berlin A.M."/>
            <person name="Chapman S.B."/>
            <person name="Gainer-Dewar J."/>
            <person name="Goldberg J."/>
            <person name="Griggs A."/>
            <person name="Gujja S."/>
            <person name="Hansen M."/>
            <person name="Howarth C."/>
            <person name="Imamovic A."/>
            <person name="Ireland A."/>
            <person name="Larimer J."/>
            <person name="McCowan C."/>
            <person name="Murphy C."/>
            <person name="Pearson M."/>
            <person name="Poon T.W."/>
            <person name="Priest M."/>
            <person name="Roberts A."/>
            <person name="Saif S."/>
            <person name="Shea T."/>
            <person name="Sisk P."/>
            <person name="Sykes S."/>
            <person name="Wortman J."/>
            <person name="Nusbaum C."/>
            <person name="Birren B."/>
        </authorList>
    </citation>
    <scope>NUCLEOTIDE SEQUENCE [LARGE SCALE GENOMIC DNA]</scope>
    <source>
        <strain evidence="6 8">ATCC 14025</strain>
    </source>
</reference>
<sequence length="392" mass="44807">MSNDTQPEIRFPGFTDDWEQRKFGLLFEKNLEKNKNSEFDASRTISIATMHFKEEGNGAAESSLATYKVLRVGDIAYEGHTSKQFAFGRFVLNDIGDGIMSPRFTTLRPTSERPISFWKQYIHYEPIMRHLLVRSTKNGTMMNELVIPDLEKESLLVPSESEQKQIGAFFDKLDETITLHQRKLDLLKETKKGFSQKMFPKNGAKVPEIRFSGFTEDWEQRKLGEIVQITMGQSPNSENYTENPEDYILVQGNADMKNNRVVPRVWTTQITKQAEKGDLILSVRAPVGDIGKTDYDVVLGRGVAAIKGNDFIFQQLGEMKESGYWNRFSTGSTFESINSNDIREALITIPTGEEQQKIGAFFKQLDDTIALHQRKLDLLKETKKGFLQKMFV</sequence>
<evidence type="ECO:0000259" key="4">
    <source>
        <dbReference type="Pfam" id="PF01420"/>
    </source>
</evidence>
<reference evidence="5 7" key="1">
    <citation type="submission" date="2013-03" db="EMBL/GenBank/DDBJ databases">
        <title>The Genome Sequence of Enterococcus avium ATCC_14025 (Illumina only assembly).</title>
        <authorList>
            <consortium name="The Broad Institute Genomics Platform"/>
            <consortium name="The Broad Institute Genome Sequencing Center for Infectious Disease"/>
            <person name="Earl A."/>
            <person name="Russ C."/>
            <person name="Gilmore M."/>
            <person name="Surin D."/>
            <person name="Walker B."/>
            <person name="Young S."/>
            <person name="Zeng Q."/>
            <person name="Gargeya S."/>
            <person name="Fitzgerald M."/>
            <person name="Haas B."/>
            <person name="Abouelleil A."/>
            <person name="Allen A.W."/>
            <person name="Alvarado L."/>
            <person name="Arachchi H.M."/>
            <person name="Berlin A.M."/>
            <person name="Chapman S.B."/>
            <person name="Gainer-Dewar J."/>
            <person name="Goldberg J."/>
            <person name="Griggs A."/>
            <person name="Gujja S."/>
            <person name="Hansen M."/>
            <person name="Howarth C."/>
            <person name="Imamovic A."/>
            <person name="Ireland A."/>
            <person name="Larimer J."/>
            <person name="McCowan C."/>
            <person name="Murphy C."/>
            <person name="Pearson M."/>
            <person name="Poon T.W."/>
            <person name="Priest M."/>
            <person name="Roberts A."/>
            <person name="Saif S."/>
            <person name="Shea T."/>
            <person name="Sisk P."/>
            <person name="Sykes S."/>
            <person name="Wortman J."/>
            <person name="Nusbaum C."/>
            <person name="Birren B."/>
        </authorList>
    </citation>
    <scope>NUCLEOTIDE SEQUENCE [LARGE SCALE GENOMIC DNA]</scope>
    <source>
        <strain evidence="5 7">ATCC 14025</strain>
    </source>
</reference>
<dbReference type="AlphaFoldDB" id="A0AAV3IXQ0"/>
<feature type="domain" description="Type I restriction modification DNA specificity" evidence="4">
    <location>
        <begin position="87"/>
        <end position="188"/>
    </location>
</feature>